<name>A0A511N189_DEIC1</name>
<keyword evidence="3" id="KW-1185">Reference proteome</keyword>
<proteinExistence type="predicted"/>
<dbReference type="AlphaFoldDB" id="A0A511N189"/>
<dbReference type="PANTHER" id="PTHR38011:SF11">
    <property type="entry name" value="2,5-DIAMINO-6-RIBOSYLAMINO-4(3H)-PYRIMIDINONE 5'-PHOSPHATE REDUCTASE"/>
    <property type="match status" value="1"/>
</dbReference>
<dbReference type="RefSeq" id="WP_186815931.1">
    <property type="nucleotide sequence ID" value="NZ_BJXB01000007.1"/>
</dbReference>
<evidence type="ECO:0000313" key="3">
    <source>
        <dbReference type="Proteomes" id="UP000321306"/>
    </source>
</evidence>
<dbReference type="Gene3D" id="3.40.430.10">
    <property type="entry name" value="Dihydrofolate Reductase, subunit A"/>
    <property type="match status" value="1"/>
</dbReference>
<accession>A0A511N189</accession>
<protein>
    <submittedName>
        <fullName evidence="2">Deaminase</fullName>
    </submittedName>
</protein>
<evidence type="ECO:0000259" key="1">
    <source>
        <dbReference type="Pfam" id="PF01872"/>
    </source>
</evidence>
<dbReference type="EMBL" id="BJXB01000007">
    <property type="protein sequence ID" value="GEM46237.1"/>
    <property type="molecule type" value="Genomic_DNA"/>
</dbReference>
<dbReference type="InterPro" id="IPR002734">
    <property type="entry name" value="RibDG_C"/>
</dbReference>
<dbReference type="GO" id="GO:0008703">
    <property type="term" value="F:5-amino-6-(5-phosphoribosylamino)uracil reductase activity"/>
    <property type="evidence" value="ECO:0007669"/>
    <property type="project" value="InterPro"/>
</dbReference>
<organism evidence="2 3">
    <name type="scientific">Deinococcus cellulosilyticus (strain DSM 18568 / NBRC 106333 / KACC 11606 / 5516J-15)</name>
    <dbReference type="NCBI Taxonomy" id="1223518"/>
    <lineage>
        <taxon>Bacteria</taxon>
        <taxon>Thermotogati</taxon>
        <taxon>Deinococcota</taxon>
        <taxon>Deinococci</taxon>
        <taxon>Deinococcales</taxon>
        <taxon>Deinococcaceae</taxon>
        <taxon>Deinococcus</taxon>
    </lineage>
</organism>
<dbReference type="InterPro" id="IPR050765">
    <property type="entry name" value="Riboflavin_Biosynth_HTPR"/>
</dbReference>
<reference evidence="2 3" key="1">
    <citation type="submission" date="2019-07" db="EMBL/GenBank/DDBJ databases">
        <title>Whole genome shotgun sequence of Deinococcus cellulosilyticus NBRC 106333.</title>
        <authorList>
            <person name="Hosoyama A."/>
            <person name="Uohara A."/>
            <person name="Ohji S."/>
            <person name="Ichikawa N."/>
        </authorList>
    </citation>
    <scope>NUCLEOTIDE SEQUENCE [LARGE SCALE GENOMIC DNA]</scope>
    <source>
        <strain evidence="2 3">NBRC 106333</strain>
    </source>
</reference>
<dbReference type="GO" id="GO:0009231">
    <property type="term" value="P:riboflavin biosynthetic process"/>
    <property type="evidence" value="ECO:0007669"/>
    <property type="project" value="InterPro"/>
</dbReference>
<dbReference type="PANTHER" id="PTHR38011">
    <property type="entry name" value="DIHYDROFOLATE REDUCTASE FAMILY PROTEIN (AFU_ORTHOLOGUE AFUA_8G06820)"/>
    <property type="match status" value="1"/>
</dbReference>
<dbReference type="Proteomes" id="UP000321306">
    <property type="component" value="Unassembled WGS sequence"/>
</dbReference>
<feature type="domain" description="Bacterial bifunctional deaminase-reductase C-terminal" evidence="1">
    <location>
        <begin position="2"/>
        <end position="164"/>
    </location>
</feature>
<gene>
    <name evidence="2" type="ORF">DC3_18720</name>
</gene>
<evidence type="ECO:0000313" key="2">
    <source>
        <dbReference type="EMBL" id="GEM46237.1"/>
    </source>
</evidence>
<dbReference type="SUPFAM" id="SSF53597">
    <property type="entry name" value="Dihydrofolate reductase-like"/>
    <property type="match status" value="1"/>
</dbReference>
<sequence>MRKLIYYVASSLDGFIAGPGDNTEVFSLPESYLRHLIEHFPETLPTHFHAAMGSEATGKRFDTVVMGRKTYDPALQVGITSPYRHLRQYVVSRNLPDSSDPEVTLVRENVVGLIQQLKQETSDRHIWLAGGGSLAGQLAEEIDEIILKLNPMVIGQGTPVFAGDFPLQRFERISCDPHPTGPVLLHYRAVRDGRHNLS</sequence>
<comment type="caution">
    <text evidence="2">The sequence shown here is derived from an EMBL/GenBank/DDBJ whole genome shotgun (WGS) entry which is preliminary data.</text>
</comment>
<dbReference type="InterPro" id="IPR024072">
    <property type="entry name" value="DHFR-like_dom_sf"/>
</dbReference>
<dbReference type="Pfam" id="PF01872">
    <property type="entry name" value="RibD_C"/>
    <property type="match status" value="1"/>
</dbReference>